<gene>
    <name evidence="9" type="ordered locus">Mpe_A0696</name>
</gene>
<dbReference type="GO" id="GO:0006310">
    <property type="term" value="P:DNA recombination"/>
    <property type="evidence" value="ECO:0007669"/>
    <property type="project" value="UniProtKB-KW"/>
</dbReference>
<dbReference type="STRING" id="420662.Mpe_A0696"/>
<evidence type="ECO:0000259" key="8">
    <source>
        <dbReference type="PROSITE" id="PS51900"/>
    </source>
</evidence>
<evidence type="ECO:0000256" key="5">
    <source>
        <dbReference type="PROSITE-ProRule" id="PRU01248"/>
    </source>
</evidence>
<feature type="region of interest" description="Disordered" evidence="6">
    <location>
        <begin position="1"/>
        <end position="21"/>
    </location>
</feature>
<dbReference type="InterPro" id="IPR010998">
    <property type="entry name" value="Integrase_recombinase_N"/>
</dbReference>
<dbReference type="AlphaFoldDB" id="A2SDL9"/>
<dbReference type="Pfam" id="PF00589">
    <property type="entry name" value="Phage_integrase"/>
    <property type="match status" value="1"/>
</dbReference>
<feature type="domain" description="Core-binding (CB)" evidence="8">
    <location>
        <begin position="18"/>
        <end position="101"/>
    </location>
</feature>
<dbReference type="InterPro" id="IPR013762">
    <property type="entry name" value="Integrase-like_cat_sf"/>
</dbReference>
<dbReference type="InterPro" id="IPR011946">
    <property type="entry name" value="Integrase_integron-type"/>
</dbReference>
<dbReference type="InterPro" id="IPR050090">
    <property type="entry name" value="Tyrosine_recombinase_XerCD"/>
</dbReference>
<accession>A2SDL9</accession>
<protein>
    <submittedName>
        <fullName evidence="9">Phage integrase</fullName>
    </submittedName>
</protein>
<evidence type="ECO:0000256" key="4">
    <source>
        <dbReference type="ARBA" id="ARBA00023172"/>
    </source>
</evidence>
<evidence type="ECO:0000259" key="7">
    <source>
        <dbReference type="PROSITE" id="PS51898"/>
    </source>
</evidence>
<dbReference type="InterPro" id="IPR004107">
    <property type="entry name" value="Integrase_SAM-like_N"/>
</dbReference>
<dbReference type="PANTHER" id="PTHR30349">
    <property type="entry name" value="PHAGE INTEGRASE-RELATED"/>
    <property type="match status" value="1"/>
</dbReference>
<dbReference type="InterPro" id="IPR044068">
    <property type="entry name" value="CB"/>
</dbReference>
<dbReference type="KEGG" id="mpt:Mpe_A0696"/>
<dbReference type="GO" id="GO:0015074">
    <property type="term" value="P:DNA integration"/>
    <property type="evidence" value="ECO:0007669"/>
    <property type="project" value="UniProtKB-KW"/>
</dbReference>
<keyword evidence="10" id="KW-1185">Reference proteome</keyword>
<dbReference type="SUPFAM" id="SSF56349">
    <property type="entry name" value="DNA breaking-rejoining enzymes"/>
    <property type="match status" value="1"/>
</dbReference>
<dbReference type="InterPro" id="IPR011010">
    <property type="entry name" value="DNA_brk_join_enz"/>
</dbReference>
<dbReference type="NCBIfam" id="TIGR02249">
    <property type="entry name" value="integrase_gron"/>
    <property type="match status" value="1"/>
</dbReference>
<evidence type="ECO:0000313" key="10">
    <source>
        <dbReference type="Proteomes" id="UP000000366"/>
    </source>
</evidence>
<dbReference type="eggNOG" id="COG4974">
    <property type="taxonomic scope" value="Bacteria"/>
</dbReference>
<keyword evidence="3 5" id="KW-0238">DNA-binding</keyword>
<dbReference type="PROSITE" id="PS51900">
    <property type="entry name" value="CB"/>
    <property type="match status" value="1"/>
</dbReference>
<evidence type="ECO:0000256" key="3">
    <source>
        <dbReference type="ARBA" id="ARBA00023125"/>
    </source>
</evidence>
<evidence type="ECO:0000313" key="9">
    <source>
        <dbReference type="EMBL" id="ABM93658.1"/>
    </source>
</evidence>
<dbReference type="GO" id="GO:0003677">
    <property type="term" value="F:DNA binding"/>
    <property type="evidence" value="ECO:0007669"/>
    <property type="project" value="UniProtKB-UniRule"/>
</dbReference>
<reference evidence="9 10" key="1">
    <citation type="journal article" date="2007" name="J. Bacteriol.">
        <title>Whole-genome analysis of the methyl tert-butyl ether-degrading beta-proteobacterium Methylibium petroleiphilum PM1.</title>
        <authorList>
            <person name="Kane S.R."/>
            <person name="Chakicherla A.Y."/>
            <person name="Chain P.S.G."/>
            <person name="Schmidt R."/>
            <person name="Shin M.W."/>
            <person name="Legler T.C."/>
            <person name="Scow K.M."/>
            <person name="Larimer F.W."/>
            <person name="Lucas S.M."/>
            <person name="Richardson P.M."/>
            <person name="Hristova K.R."/>
        </authorList>
    </citation>
    <scope>NUCLEOTIDE SEQUENCE [LARGE SCALE GENOMIC DNA]</scope>
    <source>
        <strain evidence="10">ATCC BAA-1232 / LMG 22953 / PM1</strain>
    </source>
</reference>
<dbReference type="RefSeq" id="WP_011828296.1">
    <property type="nucleotide sequence ID" value="NC_008825.1"/>
</dbReference>
<dbReference type="PANTHER" id="PTHR30349:SF64">
    <property type="entry name" value="PROPHAGE INTEGRASE INTD-RELATED"/>
    <property type="match status" value="1"/>
</dbReference>
<dbReference type="Gene3D" id="1.10.443.10">
    <property type="entry name" value="Intergrase catalytic core"/>
    <property type="match status" value="1"/>
</dbReference>
<dbReference type="HOGENOM" id="CLU_027562_37_0_4"/>
<comment type="similarity">
    <text evidence="1">Belongs to the 'phage' integrase family.</text>
</comment>
<dbReference type="Gene3D" id="1.10.150.130">
    <property type="match status" value="1"/>
</dbReference>
<evidence type="ECO:0000256" key="2">
    <source>
        <dbReference type="ARBA" id="ARBA00022908"/>
    </source>
</evidence>
<dbReference type="PROSITE" id="PS51898">
    <property type="entry name" value="TYR_RECOMBINASE"/>
    <property type="match status" value="1"/>
</dbReference>
<dbReference type="Proteomes" id="UP000000366">
    <property type="component" value="Chromosome"/>
</dbReference>
<evidence type="ECO:0000256" key="1">
    <source>
        <dbReference type="ARBA" id="ARBA00008857"/>
    </source>
</evidence>
<dbReference type="EMBL" id="CP000555">
    <property type="protein sequence ID" value="ABM93658.1"/>
    <property type="molecule type" value="Genomic_DNA"/>
</dbReference>
<sequence>MPVPDPEPAESTTTTPLAPPPRLLDQLREHIRVKHYALRTERTYVEWVRRYILFHGKRHPRDMGALEIEAFLSHLALERGVASATQNQAKAALLFLYKEVLRAVDLPWLTEVVAAKTSRRLPVVLTQREARELLMQLHGAHWLAASLLYGSGLRLLECLRLRVKDVEFERRELVVRQGKGSKDRVTVLPENLLLPLRNQLAQARALHERDLAAGRGAVWLPDALAVKFPRAARAWGWQWVFPSRVLSVDPRSGVERRHHLAEQGLQRAVSLAARRAGIDKPCSPHVLRHSFATHMLQAGYDIRTVQELLGHADVKTTMIYTHVLNRGGRGVLSPLDAL</sequence>
<proteinExistence type="inferred from homology"/>
<name>A2SDL9_METPP</name>
<dbReference type="InterPro" id="IPR002104">
    <property type="entry name" value="Integrase_catalytic"/>
</dbReference>
<evidence type="ECO:0000256" key="6">
    <source>
        <dbReference type="SAM" id="MobiDB-lite"/>
    </source>
</evidence>
<keyword evidence="2" id="KW-0229">DNA integration</keyword>
<organism evidence="9 10">
    <name type="scientific">Methylibium petroleiphilum (strain ATCC BAA-1232 / LMG 22953 / PM1)</name>
    <dbReference type="NCBI Taxonomy" id="420662"/>
    <lineage>
        <taxon>Bacteria</taxon>
        <taxon>Pseudomonadati</taxon>
        <taxon>Pseudomonadota</taxon>
        <taxon>Betaproteobacteria</taxon>
        <taxon>Burkholderiales</taxon>
        <taxon>Sphaerotilaceae</taxon>
        <taxon>Methylibium</taxon>
    </lineage>
</organism>
<dbReference type="Pfam" id="PF13495">
    <property type="entry name" value="Phage_int_SAM_4"/>
    <property type="match status" value="1"/>
</dbReference>
<feature type="domain" description="Tyr recombinase" evidence="7">
    <location>
        <begin position="120"/>
        <end position="333"/>
    </location>
</feature>
<keyword evidence="4" id="KW-0233">DNA recombination</keyword>